<evidence type="ECO:0000313" key="2">
    <source>
        <dbReference type="Proteomes" id="UP001224812"/>
    </source>
</evidence>
<dbReference type="RefSeq" id="WP_306383974.1">
    <property type="nucleotide sequence ID" value="NZ_JASAVR010000025.1"/>
</dbReference>
<organism evidence="1 2">
    <name type="scientific">Phocoenobacter skyensis</name>
    <dbReference type="NCBI Taxonomy" id="97481"/>
    <lineage>
        <taxon>Bacteria</taxon>
        <taxon>Pseudomonadati</taxon>
        <taxon>Pseudomonadota</taxon>
        <taxon>Gammaproteobacteria</taxon>
        <taxon>Pasteurellales</taxon>
        <taxon>Pasteurellaceae</taxon>
        <taxon>Phocoenobacter</taxon>
    </lineage>
</organism>
<sequence length="99" mass="11043">MKEKTNTTQRALRIVKALKGKSLVGLSNKELADTLDESPVNITRAVANLVTEGFVTQLETGRYALSVQLLQIAESYRLESEKMKSRLTEMDQRVNAGVF</sequence>
<protein>
    <submittedName>
        <fullName evidence="1">IclR family transcriptional regulator</fullName>
    </submittedName>
</protein>
<dbReference type="InterPro" id="IPR036388">
    <property type="entry name" value="WH-like_DNA-bd_sf"/>
</dbReference>
<dbReference type="PANTHER" id="PTHR30136">
    <property type="entry name" value="HELIX-TURN-HELIX TRANSCRIPTIONAL REGULATOR, ICLR FAMILY"/>
    <property type="match status" value="1"/>
</dbReference>
<dbReference type="PANTHER" id="PTHR30136:SF35">
    <property type="entry name" value="HTH-TYPE TRANSCRIPTIONAL REGULATOR RV1719"/>
    <property type="match status" value="1"/>
</dbReference>
<name>A0ABT9JN53_9PAST</name>
<dbReference type="InterPro" id="IPR050707">
    <property type="entry name" value="HTH_MetabolicPath_Reg"/>
</dbReference>
<evidence type="ECO:0000313" key="1">
    <source>
        <dbReference type="EMBL" id="MDP8086239.1"/>
    </source>
</evidence>
<dbReference type="Gene3D" id="1.10.10.10">
    <property type="entry name" value="Winged helix-like DNA-binding domain superfamily/Winged helix DNA-binding domain"/>
    <property type="match status" value="1"/>
</dbReference>
<proteinExistence type="predicted"/>
<dbReference type="EMBL" id="JASAVS010000026">
    <property type="protein sequence ID" value="MDP8086239.1"/>
    <property type="molecule type" value="Genomic_DNA"/>
</dbReference>
<dbReference type="SUPFAM" id="SSF46785">
    <property type="entry name" value="Winged helix' DNA-binding domain"/>
    <property type="match status" value="1"/>
</dbReference>
<dbReference type="InterPro" id="IPR036390">
    <property type="entry name" value="WH_DNA-bd_sf"/>
</dbReference>
<comment type="caution">
    <text evidence="1">The sequence shown here is derived from an EMBL/GenBank/DDBJ whole genome shotgun (WGS) entry which is preliminary data.</text>
</comment>
<gene>
    <name evidence="1" type="ORF">QJT92_09945</name>
</gene>
<reference evidence="1 2" key="1">
    <citation type="journal article" date="2023" name="Front. Microbiol.">
        <title>Phylogeography and host specificity of Pasteurellaceae pathogenic to sea-farmed fish in the north-east Atlantic.</title>
        <authorList>
            <person name="Gulla S."/>
            <person name="Colquhoun D.J."/>
            <person name="Olsen A.B."/>
            <person name="Spilsberg B."/>
            <person name="Lagesen K."/>
            <person name="Aakesson C.P."/>
            <person name="Strom S."/>
            <person name="Manji F."/>
            <person name="Birkbeck T.H."/>
            <person name="Nilsen H.K."/>
        </authorList>
    </citation>
    <scope>NUCLEOTIDE SEQUENCE [LARGE SCALE GENOMIC DNA]</scope>
    <source>
        <strain evidence="1 2">VIO11850</strain>
    </source>
</reference>
<dbReference type="Proteomes" id="UP001224812">
    <property type="component" value="Unassembled WGS sequence"/>
</dbReference>
<accession>A0ABT9JN53</accession>
<keyword evidence="2" id="KW-1185">Reference proteome</keyword>